<reference evidence="4 5" key="1">
    <citation type="submission" date="2020-12" db="EMBL/GenBank/DDBJ databases">
        <title>Draft genome sequence of Halomonas pacifica strain CARE-V15.</title>
        <authorList>
            <person name="Vignesh N."/>
            <person name="Thabitha A."/>
            <person name="Saravanan R."/>
            <person name="Manigandan V."/>
        </authorList>
    </citation>
    <scope>NUCLEOTIDE SEQUENCE [LARGE SCALE GENOMIC DNA]</scope>
    <source>
        <strain evidence="4 5">CARE-V15</strain>
    </source>
</reference>
<dbReference type="EMBL" id="JAEDAF010000007">
    <property type="protein sequence ID" value="MBH8580183.1"/>
    <property type="molecule type" value="Genomic_DNA"/>
</dbReference>
<evidence type="ECO:0000313" key="4">
    <source>
        <dbReference type="EMBL" id="MBH8580183.1"/>
    </source>
</evidence>
<name>A0ABD4L0S9_9GAMM</name>
<sequence length="151" mass="17459">MNDLIVRIADDHDIDNIAGLFDLYRQFYGQESDCVLAYEFIKNRIEREESVVFLAMEKGVSIGFCQLYPSFCSVDAMPIYILYDLYVKPEYRKHGVARKLMLAAEEHAIKSGKKRLELSTAKNNHSAQKLYESLGWVKDEVFLCYSRDVKG</sequence>
<dbReference type="GO" id="GO:0016746">
    <property type="term" value="F:acyltransferase activity"/>
    <property type="evidence" value="ECO:0007669"/>
    <property type="project" value="UniProtKB-KW"/>
</dbReference>
<dbReference type="InterPro" id="IPR000182">
    <property type="entry name" value="GNAT_dom"/>
</dbReference>
<proteinExistence type="predicted"/>
<evidence type="ECO:0000313" key="5">
    <source>
        <dbReference type="Proteomes" id="UP000651738"/>
    </source>
</evidence>
<dbReference type="InterPro" id="IPR016181">
    <property type="entry name" value="Acyl_CoA_acyltransferase"/>
</dbReference>
<evidence type="ECO:0000256" key="2">
    <source>
        <dbReference type="ARBA" id="ARBA00023315"/>
    </source>
</evidence>
<dbReference type="PROSITE" id="PS51186">
    <property type="entry name" value="GNAT"/>
    <property type="match status" value="1"/>
</dbReference>
<dbReference type="InterPro" id="IPR050832">
    <property type="entry name" value="Bact_Acetyltransf"/>
</dbReference>
<dbReference type="Proteomes" id="UP000651738">
    <property type="component" value="Unassembled WGS sequence"/>
</dbReference>
<protein>
    <submittedName>
        <fullName evidence="4">GNAT family N-acetyltransferase</fullName>
    </submittedName>
</protein>
<dbReference type="Gene3D" id="3.40.630.30">
    <property type="match status" value="1"/>
</dbReference>
<keyword evidence="2" id="KW-0012">Acyltransferase</keyword>
<gene>
    <name evidence="4" type="ORF">I7V36_08770</name>
</gene>
<keyword evidence="1" id="KW-0808">Transferase</keyword>
<dbReference type="CDD" id="cd04301">
    <property type="entry name" value="NAT_SF"/>
    <property type="match status" value="1"/>
</dbReference>
<comment type="caution">
    <text evidence="4">The sequence shown here is derived from an EMBL/GenBank/DDBJ whole genome shotgun (WGS) entry which is preliminary data.</text>
</comment>
<dbReference type="SUPFAM" id="SSF55729">
    <property type="entry name" value="Acyl-CoA N-acyltransferases (Nat)"/>
    <property type="match status" value="1"/>
</dbReference>
<dbReference type="RefSeq" id="WP_198057556.1">
    <property type="nucleotide sequence ID" value="NZ_JAEDAF010000007.1"/>
</dbReference>
<feature type="domain" description="N-acetyltransferase" evidence="3">
    <location>
        <begin position="4"/>
        <end position="151"/>
    </location>
</feature>
<evidence type="ECO:0000259" key="3">
    <source>
        <dbReference type="PROSITE" id="PS51186"/>
    </source>
</evidence>
<organism evidence="4 5">
    <name type="scientific">Bisbaumannia pacifica</name>
    <dbReference type="NCBI Taxonomy" id="77098"/>
    <lineage>
        <taxon>Bacteria</taxon>
        <taxon>Pseudomonadati</taxon>
        <taxon>Pseudomonadota</taxon>
        <taxon>Gammaproteobacteria</taxon>
        <taxon>Oceanospirillales</taxon>
        <taxon>Halomonadaceae</taxon>
        <taxon>Bisbaumannia</taxon>
    </lineage>
</organism>
<evidence type="ECO:0000256" key="1">
    <source>
        <dbReference type="ARBA" id="ARBA00022679"/>
    </source>
</evidence>
<dbReference type="PANTHER" id="PTHR43877:SF2">
    <property type="entry name" value="AMINOALKYLPHOSPHONATE N-ACETYLTRANSFERASE-RELATED"/>
    <property type="match status" value="1"/>
</dbReference>
<accession>A0ABD4L0S9</accession>
<dbReference type="AlphaFoldDB" id="A0ABD4L0S9"/>
<dbReference type="PANTHER" id="PTHR43877">
    <property type="entry name" value="AMINOALKYLPHOSPHONATE N-ACETYLTRANSFERASE-RELATED-RELATED"/>
    <property type="match status" value="1"/>
</dbReference>
<dbReference type="Pfam" id="PF00583">
    <property type="entry name" value="Acetyltransf_1"/>
    <property type="match status" value="1"/>
</dbReference>